<keyword evidence="1" id="KW-0479">Metal-binding</keyword>
<accession>A0ABQ8IK88</accession>
<organism evidence="5 6">
    <name type="scientific">Xanthoceras sorbifolium</name>
    <dbReference type="NCBI Taxonomy" id="99658"/>
    <lineage>
        <taxon>Eukaryota</taxon>
        <taxon>Viridiplantae</taxon>
        <taxon>Streptophyta</taxon>
        <taxon>Embryophyta</taxon>
        <taxon>Tracheophyta</taxon>
        <taxon>Spermatophyta</taxon>
        <taxon>Magnoliopsida</taxon>
        <taxon>eudicotyledons</taxon>
        <taxon>Gunneridae</taxon>
        <taxon>Pentapetalae</taxon>
        <taxon>rosids</taxon>
        <taxon>malvids</taxon>
        <taxon>Sapindales</taxon>
        <taxon>Sapindaceae</taxon>
        <taxon>Xanthoceroideae</taxon>
        <taxon>Xanthoceras</taxon>
    </lineage>
</organism>
<dbReference type="CDD" id="cd19821">
    <property type="entry name" value="Bbox1_BBX-like"/>
    <property type="match status" value="1"/>
</dbReference>
<evidence type="ECO:0000313" key="6">
    <source>
        <dbReference type="Proteomes" id="UP000827721"/>
    </source>
</evidence>
<evidence type="ECO:0000259" key="4">
    <source>
        <dbReference type="SMART" id="SM00336"/>
    </source>
</evidence>
<feature type="domain" description="B box-type" evidence="4">
    <location>
        <begin position="37"/>
        <end position="83"/>
    </location>
</feature>
<keyword evidence="3" id="KW-0862">Zinc</keyword>
<dbReference type="EMBL" id="JAFEMO010000001">
    <property type="protein sequence ID" value="KAH7576789.1"/>
    <property type="molecule type" value="Genomic_DNA"/>
</dbReference>
<evidence type="ECO:0000256" key="1">
    <source>
        <dbReference type="ARBA" id="ARBA00022723"/>
    </source>
</evidence>
<keyword evidence="6" id="KW-1185">Reference proteome</keyword>
<dbReference type="SMART" id="SM00336">
    <property type="entry name" value="BBOX"/>
    <property type="match status" value="1"/>
</dbReference>
<evidence type="ECO:0000256" key="3">
    <source>
        <dbReference type="ARBA" id="ARBA00022833"/>
    </source>
</evidence>
<dbReference type="PANTHER" id="PTHR31717:SF142">
    <property type="entry name" value="B-BOX DOMAIN PROTEIN 30-RELATED"/>
    <property type="match status" value="1"/>
</dbReference>
<protein>
    <recommendedName>
        <fullName evidence="4">B box-type domain-containing protein</fullName>
    </recommendedName>
</protein>
<dbReference type="PANTHER" id="PTHR31717">
    <property type="entry name" value="ZINC FINGER PROTEIN CONSTANS-LIKE 10"/>
    <property type="match status" value="1"/>
</dbReference>
<dbReference type="InterPro" id="IPR000315">
    <property type="entry name" value="Znf_B-box"/>
</dbReference>
<sequence>MCRGSRDQQAPNQPTSSGFFCSSGEILHVSSSHVNSSGFVSCELCGSRASLYCQADDAFLCRKCDKWVHEANFLALRHIRCFLCNSCQNLTRRYLVGVSVEVNLPTILRWMERTRCDYKVERNSSRNIPPRTFQFL</sequence>
<evidence type="ECO:0000256" key="2">
    <source>
        <dbReference type="ARBA" id="ARBA00022771"/>
    </source>
</evidence>
<dbReference type="InterPro" id="IPR049808">
    <property type="entry name" value="CONSTANS-like_Bbox1"/>
</dbReference>
<keyword evidence="2" id="KW-0863">Zinc-finger</keyword>
<proteinExistence type="predicted"/>
<dbReference type="Proteomes" id="UP000827721">
    <property type="component" value="Unassembled WGS sequence"/>
</dbReference>
<evidence type="ECO:0000313" key="5">
    <source>
        <dbReference type="EMBL" id="KAH7576789.1"/>
    </source>
</evidence>
<name>A0ABQ8IK88_9ROSI</name>
<comment type="caution">
    <text evidence="5">The sequence shown here is derived from an EMBL/GenBank/DDBJ whole genome shotgun (WGS) entry which is preliminary data.</text>
</comment>
<reference evidence="5 6" key="1">
    <citation type="submission" date="2021-02" db="EMBL/GenBank/DDBJ databases">
        <title>Plant Genome Project.</title>
        <authorList>
            <person name="Zhang R.-G."/>
        </authorList>
    </citation>
    <scope>NUCLEOTIDE SEQUENCE [LARGE SCALE GENOMIC DNA]</scope>
    <source>
        <tissue evidence="5">Leaves</tissue>
    </source>
</reference>
<gene>
    <name evidence="5" type="ORF">JRO89_XS01G0149900</name>
</gene>
<dbReference type="Pfam" id="PF00643">
    <property type="entry name" value="zf-B_box"/>
    <property type="match status" value="1"/>
</dbReference>